<dbReference type="GO" id="GO:0043022">
    <property type="term" value="F:ribosome binding"/>
    <property type="evidence" value="ECO:0007669"/>
    <property type="project" value="InterPro"/>
</dbReference>
<proteinExistence type="predicted"/>
<evidence type="ECO:0000259" key="10">
    <source>
        <dbReference type="PROSITE" id="PS51758"/>
    </source>
</evidence>
<keyword evidence="4 9" id="KW-1133">Transmembrane helix</keyword>
<reference evidence="11" key="1">
    <citation type="submission" date="2020-07" db="EMBL/GenBank/DDBJ databases">
        <title>The High-quality genome of the commercially important snow crab, Chionoecetes opilio.</title>
        <authorList>
            <person name="Jeong J.-H."/>
            <person name="Ryu S."/>
        </authorList>
    </citation>
    <scope>NUCLEOTIDE SEQUENCE</scope>
    <source>
        <strain evidence="11">MADBK_172401_WGS</strain>
        <tissue evidence="11">Digestive gland</tissue>
    </source>
</reference>
<dbReference type="EMBL" id="JACEEZ010025913">
    <property type="protein sequence ID" value="KAG0696223.1"/>
    <property type="molecule type" value="Genomic_DNA"/>
</dbReference>
<keyword evidence="3" id="KW-0999">Mitochondrion inner membrane</keyword>
<keyword evidence="5 7" id="KW-0496">Mitochondrion</keyword>
<evidence type="ECO:0000313" key="11">
    <source>
        <dbReference type="EMBL" id="KAG0696223.1"/>
    </source>
</evidence>
<evidence type="ECO:0000256" key="3">
    <source>
        <dbReference type="ARBA" id="ARBA00022792"/>
    </source>
</evidence>
<gene>
    <name evidence="11" type="primary">letmd1</name>
    <name evidence="11" type="ORF">GWK47_026595</name>
</gene>
<sequence length="589" mass="67397">MLLPLLKAGVLRCSFCTYRWPRRGCKSQQCLYYWSSLWPWGGHSSPLEAAAIHTATMRTNSHMASTSHHGALKRRDSFYIPHSFPAQYCINNLSACRGMRTMSYLPRNVLLRNETVTLGHTIVEDQFYSQKNSYSSGQPRKEGENLEGDKTVKTKEVAKEGDQSTVLPENVTTDIKKTEKGNAMGSEQLPSRVQRFFLWRYSRYLGKFQESLKNEMPDTFRMFSIFTVGLKDFIIDFKELIKILAFLSLPGSTLSSLNRQELEVYHRMPGDMVRVFPVLVLSSLPFGQNVAFPIGYWFPRHLLCHHFWDIQQRHEFARMGLQSRLFNARPVFRSLQAALLSLGEEDREKCRTVFHKLGSGIHPTLEEIVELVPLFRGAPFHINKIGAKHVQMRTRADVRIIGAYIYQMHKVKMGSYTMLHVASVLISVALALEPAVNALLRLHGRSVWVMRRQRLRDHARILHCMDAAVSREGIDSLTLDNLKTILFFRGLNPTHMSKATMLEYLNNWLEVSREVDASSYSLLSTSPSSLPTTSLLTLPYCTHDTQTQSHRPILLYLVVLGQYLVSCCAIETHVGFKFDVVDYHDCQIS</sequence>
<comment type="subcellular location">
    <subcellularLocation>
        <location evidence="1">Mitochondrion inner membrane</location>
        <topology evidence="1">Single-pass membrane protein</topology>
    </subcellularLocation>
</comment>
<keyword evidence="6 9" id="KW-0472">Membrane</keyword>
<evidence type="ECO:0000256" key="4">
    <source>
        <dbReference type="ARBA" id="ARBA00022989"/>
    </source>
</evidence>
<dbReference type="Pfam" id="PF07766">
    <property type="entry name" value="LETM1_RBD"/>
    <property type="match status" value="2"/>
</dbReference>
<feature type="transmembrane region" description="Helical" evidence="9">
    <location>
        <begin position="418"/>
        <end position="442"/>
    </location>
</feature>
<feature type="domain" description="Letm1 RBD" evidence="10">
    <location>
        <begin position="351"/>
        <end position="555"/>
    </location>
</feature>
<dbReference type="PANTHER" id="PTHR14009:SF13">
    <property type="entry name" value="LETM1 DOMAIN-CONTAINING PROTEIN 1"/>
    <property type="match status" value="1"/>
</dbReference>
<dbReference type="PROSITE" id="PS51758">
    <property type="entry name" value="LETM1_RBD"/>
    <property type="match status" value="1"/>
</dbReference>
<evidence type="ECO:0000256" key="8">
    <source>
        <dbReference type="SAM" id="MobiDB-lite"/>
    </source>
</evidence>
<dbReference type="PANTHER" id="PTHR14009">
    <property type="entry name" value="LEUCINE ZIPPER-EF-HAND CONTAINING TRANSMEMBRANE PROTEIN"/>
    <property type="match status" value="1"/>
</dbReference>
<evidence type="ECO:0000256" key="6">
    <source>
        <dbReference type="ARBA" id="ARBA00023136"/>
    </source>
</evidence>
<accession>A0A8J8WEE9</accession>
<organism evidence="11 12">
    <name type="scientific">Chionoecetes opilio</name>
    <name type="common">Atlantic snow crab</name>
    <name type="synonym">Cancer opilio</name>
    <dbReference type="NCBI Taxonomy" id="41210"/>
    <lineage>
        <taxon>Eukaryota</taxon>
        <taxon>Metazoa</taxon>
        <taxon>Ecdysozoa</taxon>
        <taxon>Arthropoda</taxon>
        <taxon>Crustacea</taxon>
        <taxon>Multicrustacea</taxon>
        <taxon>Malacostraca</taxon>
        <taxon>Eumalacostraca</taxon>
        <taxon>Eucarida</taxon>
        <taxon>Decapoda</taxon>
        <taxon>Pleocyemata</taxon>
        <taxon>Brachyura</taxon>
        <taxon>Eubrachyura</taxon>
        <taxon>Majoidea</taxon>
        <taxon>Majidae</taxon>
        <taxon>Chionoecetes</taxon>
    </lineage>
</organism>
<dbReference type="Proteomes" id="UP000770661">
    <property type="component" value="Unassembled WGS sequence"/>
</dbReference>
<dbReference type="InterPro" id="IPR044202">
    <property type="entry name" value="LETM1/MDM38-like"/>
</dbReference>
<evidence type="ECO:0000256" key="5">
    <source>
        <dbReference type="ARBA" id="ARBA00023128"/>
    </source>
</evidence>
<evidence type="ECO:0000256" key="1">
    <source>
        <dbReference type="ARBA" id="ARBA00004434"/>
    </source>
</evidence>
<dbReference type="AlphaFoldDB" id="A0A8J8WEE9"/>
<dbReference type="GO" id="GO:0030003">
    <property type="term" value="P:intracellular monoatomic cation homeostasis"/>
    <property type="evidence" value="ECO:0007669"/>
    <property type="project" value="TreeGrafter"/>
</dbReference>
<name>A0A8J8WEE9_CHIOP</name>
<comment type="caution">
    <text evidence="11">The sequence shown here is derived from an EMBL/GenBank/DDBJ whole genome shotgun (WGS) entry which is preliminary data.</text>
</comment>
<evidence type="ECO:0000256" key="7">
    <source>
        <dbReference type="PROSITE-ProRule" id="PRU01094"/>
    </source>
</evidence>
<keyword evidence="2 9" id="KW-0812">Transmembrane</keyword>
<evidence type="ECO:0000313" key="12">
    <source>
        <dbReference type="Proteomes" id="UP000770661"/>
    </source>
</evidence>
<dbReference type="GO" id="GO:0005743">
    <property type="term" value="C:mitochondrial inner membrane"/>
    <property type="evidence" value="ECO:0007669"/>
    <property type="project" value="UniProtKB-SubCell"/>
</dbReference>
<protein>
    <submittedName>
        <fullName evidence="11">LETM1 domain-containing protein 1</fullName>
    </submittedName>
</protein>
<feature type="region of interest" description="Disordered" evidence="8">
    <location>
        <begin position="131"/>
        <end position="164"/>
    </location>
</feature>
<evidence type="ECO:0000256" key="2">
    <source>
        <dbReference type="ARBA" id="ARBA00022692"/>
    </source>
</evidence>
<keyword evidence="12" id="KW-1185">Reference proteome</keyword>
<dbReference type="InterPro" id="IPR033122">
    <property type="entry name" value="LETM1-like_RBD"/>
</dbReference>
<feature type="compositionally biased region" description="Basic and acidic residues" evidence="8">
    <location>
        <begin position="139"/>
        <end position="162"/>
    </location>
</feature>
<evidence type="ECO:0000256" key="9">
    <source>
        <dbReference type="SAM" id="Phobius"/>
    </source>
</evidence>
<dbReference type="OrthoDB" id="73691at2759"/>